<name>A0ABC9ZKC5_CORST</name>
<evidence type="ECO:0000313" key="1">
    <source>
        <dbReference type="EMBL" id="GEA42619.1"/>
    </source>
</evidence>
<dbReference type="AlphaFoldDB" id="A0ABC9ZKC5"/>
<dbReference type="InterPro" id="IPR041881">
    <property type="entry name" value="PqqD_sf"/>
</dbReference>
<dbReference type="Pfam" id="PF05402">
    <property type="entry name" value="PqqD"/>
    <property type="match status" value="1"/>
</dbReference>
<accession>A0ABC9ZKC5</accession>
<evidence type="ECO:0008006" key="3">
    <source>
        <dbReference type="Google" id="ProtNLM"/>
    </source>
</evidence>
<dbReference type="EMBL" id="BJLD01000001">
    <property type="protein sequence ID" value="GEA42619.1"/>
    <property type="molecule type" value="Genomic_DNA"/>
</dbReference>
<reference evidence="1 2" key="1">
    <citation type="submission" date="2019-06" db="EMBL/GenBank/DDBJ databases">
        <title>Draft genome sequence of Corynebacterium striatum NBRC 15291.</title>
        <authorList>
            <person name="Miura T."/>
            <person name="Furukawa M."/>
            <person name="Shimamura M."/>
            <person name="Ohyama Y."/>
            <person name="Yamazoe A."/>
            <person name="Kawasaki H."/>
        </authorList>
    </citation>
    <scope>NUCLEOTIDE SEQUENCE [LARGE SCALE GENOMIC DNA]</scope>
    <source>
        <strain evidence="1 2">NBRC 15291</strain>
    </source>
</reference>
<dbReference type="Proteomes" id="UP000315234">
    <property type="component" value="Unassembled WGS sequence"/>
</dbReference>
<gene>
    <name evidence="1" type="ORF">Cst04h_07890</name>
</gene>
<comment type="caution">
    <text evidence="1">The sequence shown here is derived from an EMBL/GenBank/DDBJ whole genome shotgun (WGS) entry which is preliminary data.</text>
</comment>
<dbReference type="RefSeq" id="WP_005531124.1">
    <property type="nucleotide sequence ID" value="NZ_BJLD01000001.1"/>
</dbReference>
<dbReference type="Gene3D" id="1.10.10.1150">
    <property type="entry name" value="Coenzyme PQQ synthesis protein D (PqqD)"/>
    <property type="match status" value="1"/>
</dbReference>
<evidence type="ECO:0000313" key="2">
    <source>
        <dbReference type="Proteomes" id="UP000315234"/>
    </source>
</evidence>
<organism evidence="1 2">
    <name type="scientific">Corynebacterium striatum</name>
    <dbReference type="NCBI Taxonomy" id="43770"/>
    <lineage>
        <taxon>Bacteria</taxon>
        <taxon>Bacillati</taxon>
        <taxon>Actinomycetota</taxon>
        <taxon>Actinomycetes</taxon>
        <taxon>Mycobacteriales</taxon>
        <taxon>Corynebacteriaceae</taxon>
        <taxon>Corynebacterium</taxon>
    </lineage>
</organism>
<sequence length="85" mass="9481">MYQNPQRALTASTTEVSGETYLVSGRKVFALGQIEKEIWGKLDGSRGIQEIAHEISVEYDHPLQEVRVDVEDFLSALKDAGLVVF</sequence>
<protein>
    <recommendedName>
        <fullName evidence="3">PqqD family protein</fullName>
    </recommendedName>
</protein>
<proteinExistence type="predicted"/>
<dbReference type="InterPro" id="IPR008792">
    <property type="entry name" value="PQQD"/>
</dbReference>